<evidence type="ECO:0000313" key="3">
    <source>
        <dbReference type="Proteomes" id="UP000184428"/>
    </source>
</evidence>
<dbReference type="Proteomes" id="UP000184428">
    <property type="component" value="Unassembled WGS sequence"/>
</dbReference>
<sequence>MTLDQAVRWVRPVRIPLPPPATWVLAGSLVAWVVLTVEALAATRVGGAAATGHVHHHGVAALDPWTGTWVLGWSVMVAAMMWPLAVPALSAVGRAAFPGWRVRLVATCLATVTVLWLAVGLAVASVAHALAVPAGSGGWQLGWVAAAVLWNRSAWRTRLLWRCSRLPAIAPGGVRGLASASVAGAVVWRRCALLCVPVMAAMVVGHGVVLMVGGSVAAWWEAAHPRAWRDPVPVLLLAAVGLWLLPGVVAPG</sequence>
<feature type="transmembrane region" description="Helical" evidence="1">
    <location>
        <begin position="21"/>
        <end position="42"/>
    </location>
</feature>
<evidence type="ECO:0000256" key="1">
    <source>
        <dbReference type="SAM" id="Phobius"/>
    </source>
</evidence>
<gene>
    <name evidence="2" type="ORF">SAMN05660350_03449</name>
</gene>
<accession>A0A1M7UKV6</accession>
<evidence type="ECO:0000313" key="2">
    <source>
        <dbReference type="EMBL" id="SHN83609.1"/>
    </source>
</evidence>
<name>A0A1M7UKV6_9ACTN</name>
<keyword evidence="1" id="KW-0812">Transmembrane</keyword>
<feature type="transmembrane region" description="Helical" evidence="1">
    <location>
        <begin position="104"/>
        <end position="131"/>
    </location>
</feature>
<organism evidence="2 3">
    <name type="scientific">Geodermatophilus obscurus</name>
    <dbReference type="NCBI Taxonomy" id="1861"/>
    <lineage>
        <taxon>Bacteria</taxon>
        <taxon>Bacillati</taxon>
        <taxon>Actinomycetota</taxon>
        <taxon>Actinomycetes</taxon>
        <taxon>Geodermatophilales</taxon>
        <taxon>Geodermatophilaceae</taxon>
        <taxon>Geodermatophilus</taxon>
    </lineage>
</organism>
<feature type="transmembrane region" description="Helical" evidence="1">
    <location>
        <begin position="191"/>
        <end position="220"/>
    </location>
</feature>
<dbReference type="RefSeq" id="WP_072919911.1">
    <property type="nucleotide sequence ID" value="NZ_FRDM01000021.1"/>
</dbReference>
<dbReference type="EMBL" id="FRDM01000021">
    <property type="protein sequence ID" value="SHN83609.1"/>
    <property type="molecule type" value="Genomic_DNA"/>
</dbReference>
<dbReference type="OrthoDB" id="5006856at2"/>
<reference evidence="2 3" key="1">
    <citation type="submission" date="2016-12" db="EMBL/GenBank/DDBJ databases">
        <authorList>
            <person name="Song W.-J."/>
            <person name="Kurnit D.M."/>
        </authorList>
    </citation>
    <scope>NUCLEOTIDE SEQUENCE [LARGE SCALE GENOMIC DNA]</scope>
    <source>
        <strain evidence="2 3">DSM 43162</strain>
    </source>
</reference>
<feature type="transmembrane region" description="Helical" evidence="1">
    <location>
        <begin position="70"/>
        <end position="92"/>
    </location>
</feature>
<feature type="transmembrane region" description="Helical" evidence="1">
    <location>
        <begin position="137"/>
        <end position="155"/>
    </location>
</feature>
<proteinExistence type="predicted"/>
<protein>
    <recommendedName>
        <fullName evidence="4">DUF2182 domain-containing protein</fullName>
    </recommendedName>
</protein>
<evidence type="ECO:0008006" key="4">
    <source>
        <dbReference type="Google" id="ProtNLM"/>
    </source>
</evidence>
<keyword evidence="1" id="KW-1133">Transmembrane helix</keyword>
<dbReference type="AlphaFoldDB" id="A0A1M7UKV6"/>
<keyword evidence="1" id="KW-0472">Membrane</keyword>
<feature type="transmembrane region" description="Helical" evidence="1">
    <location>
        <begin position="232"/>
        <end position="250"/>
    </location>
</feature>